<sequence>MIINAQELADLEDDLAVAQYRAEQAEGTLRTVPNREVRQRLGLTEA</sequence>
<proteinExistence type="predicted"/>
<reference evidence="1 2" key="1">
    <citation type="journal article" date="2015" name="Stand. Genomic Sci.">
        <title>Genomic Encyclopedia of Bacterial and Archaeal Type Strains, Phase III: the genomes of soil and plant-associated and newly described type strains.</title>
        <authorList>
            <person name="Whitman W.B."/>
            <person name="Woyke T."/>
            <person name="Klenk H.P."/>
            <person name="Zhou Y."/>
            <person name="Lilburn T.G."/>
            <person name="Beck B.J."/>
            <person name="De Vos P."/>
            <person name="Vandamme P."/>
            <person name="Eisen J.A."/>
            <person name="Garrity G."/>
            <person name="Hugenholtz P."/>
            <person name="Kyrpides N.C."/>
        </authorList>
    </citation>
    <scope>NUCLEOTIDE SEQUENCE [LARGE SCALE GENOMIC DNA]</scope>
    <source>
        <strain evidence="1 2">VKM Ac-2541</strain>
    </source>
</reference>
<organism evidence="1 2">
    <name type="scientific">Kribbella antiqua</name>
    <dbReference type="NCBI Taxonomy" id="2512217"/>
    <lineage>
        <taxon>Bacteria</taxon>
        <taxon>Bacillati</taxon>
        <taxon>Actinomycetota</taxon>
        <taxon>Actinomycetes</taxon>
        <taxon>Propionibacteriales</taxon>
        <taxon>Kribbellaceae</taxon>
        <taxon>Kribbella</taxon>
    </lineage>
</organism>
<evidence type="ECO:0000313" key="1">
    <source>
        <dbReference type="EMBL" id="TCO45201.1"/>
    </source>
</evidence>
<dbReference type="RefSeq" id="WP_132153043.1">
    <property type="nucleotide sequence ID" value="NZ_SLWR01000009.1"/>
</dbReference>
<evidence type="ECO:0008006" key="3">
    <source>
        <dbReference type="Google" id="ProtNLM"/>
    </source>
</evidence>
<comment type="caution">
    <text evidence="1">The sequence shown here is derived from an EMBL/GenBank/DDBJ whole genome shotgun (WGS) entry which is preliminary data.</text>
</comment>
<dbReference type="EMBL" id="SLWR01000009">
    <property type="protein sequence ID" value="TCO45201.1"/>
    <property type="molecule type" value="Genomic_DNA"/>
</dbReference>
<keyword evidence="2" id="KW-1185">Reference proteome</keyword>
<dbReference type="AlphaFoldDB" id="A0A4R2IJI1"/>
<dbReference type="Proteomes" id="UP000295573">
    <property type="component" value="Unassembled WGS sequence"/>
</dbReference>
<name>A0A4R2IJI1_9ACTN</name>
<evidence type="ECO:0000313" key="2">
    <source>
        <dbReference type="Proteomes" id="UP000295573"/>
    </source>
</evidence>
<dbReference type="OrthoDB" id="9802003at2"/>
<protein>
    <recommendedName>
        <fullName evidence="3">Prevent-host-death family protein</fullName>
    </recommendedName>
</protein>
<accession>A0A4R2IJI1</accession>
<gene>
    <name evidence="1" type="ORF">EV646_109376</name>
</gene>